<evidence type="ECO:0000313" key="3">
    <source>
        <dbReference type="Proteomes" id="UP001164743"/>
    </source>
</evidence>
<keyword evidence="3" id="KW-1185">Reference proteome</keyword>
<organism evidence="2 3">
    <name type="scientific">Puccinia triticina</name>
    <dbReference type="NCBI Taxonomy" id="208348"/>
    <lineage>
        <taxon>Eukaryota</taxon>
        <taxon>Fungi</taxon>
        <taxon>Dikarya</taxon>
        <taxon>Basidiomycota</taxon>
        <taxon>Pucciniomycotina</taxon>
        <taxon>Pucciniomycetes</taxon>
        <taxon>Pucciniales</taxon>
        <taxon>Pucciniaceae</taxon>
        <taxon>Puccinia</taxon>
    </lineage>
</organism>
<reference evidence="2" key="1">
    <citation type="submission" date="2022-10" db="EMBL/GenBank/DDBJ databases">
        <title>Puccinia triticina Genome sequencing and assembly.</title>
        <authorList>
            <person name="Li C."/>
        </authorList>
    </citation>
    <scope>NUCLEOTIDE SEQUENCE</scope>
    <source>
        <strain evidence="2">Pt15</strain>
    </source>
</reference>
<dbReference type="RefSeq" id="XP_053018227.1">
    <property type="nucleotide sequence ID" value="XM_053167320.1"/>
</dbReference>
<accession>A0ABY7CDY5</accession>
<gene>
    <name evidence="2" type="ORF">PtA15_3A35</name>
</gene>
<evidence type="ECO:0000256" key="1">
    <source>
        <dbReference type="SAM" id="MobiDB-lite"/>
    </source>
</evidence>
<feature type="region of interest" description="Disordered" evidence="1">
    <location>
        <begin position="73"/>
        <end position="92"/>
    </location>
</feature>
<dbReference type="GeneID" id="77808204"/>
<protein>
    <submittedName>
        <fullName evidence="2">Uncharacterized protein</fullName>
    </submittedName>
</protein>
<evidence type="ECO:0000313" key="2">
    <source>
        <dbReference type="EMBL" id="WAQ82672.1"/>
    </source>
</evidence>
<dbReference type="Proteomes" id="UP001164743">
    <property type="component" value="Chromosome 3A"/>
</dbReference>
<name>A0ABY7CDY5_9BASI</name>
<sequence>MFLPQRTGMDVRLVISDQFINLSPVGKAPCWQTKYSRVQNCLSNWDSGVAAKLEKLVRMIKNRLRIEQKVFEGRKQTKQSREPLIPSSTSQPAQAALGTVTGFLGTAPGPFATETDLSSSAS</sequence>
<dbReference type="EMBL" id="CP110423">
    <property type="protein sequence ID" value="WAQ82672.1"/>
    <property type="molecule type" value="Genomic_DNA"/>
</dbReference>
<proteinExistence type="predicted"/>